<keyword evidence="12" id="KW-1185">Reference proteome</keyword>
<dbReference type="GO" id="GO:0009055">
    <property type="term" value="F:electron transfer activity"/>
    <property type="evidence" value="ECO:0007669"/>
    <property type="project" value="InterPro"/>
</dbReference>
<dbReference type="RefSeq" id="WP_015931371.1">
    <property type="nucleotide sequence ID" value="NC_011894.1"/>
</dbReference>
<dbReference type="Gene3D" id="1.10.760.10">
    <property type="entry name" value="Cytochrome c-like domain"/>
    <property type="match status" value="2"/>
</dbReference>
<feature type="domain" description="Cytochrome c" evidence="10">
    <location>
        <begin position="228"/>
        <end position="367"/>
    </location>
</feature>
<evidence type="ECO:0000313" key="11">
    <source>
        <dbReference type="EMBL" id="ACL59742.1"/>
    </source>
</evidence>
<dbReference type="KEGG" id="mno:Mnod_4883"/>
<comment type="subcellular location">
    <subcellularLocation>
        <location evidence="1">Cell envelope</location>
    </subcellularLocation>
</comment>
<dbReference type="GO" id="GO:0030313">
    <property type="term" value="C:cell envelope"/>
    <property type="evidence" value="ECO:0007669"/>
    <property type="project" value="UniProtKB-SubCell"/>
</dbReference>
<evidence type="ECO:0000313" key="12">
    <source>
        <dbReference type="Proteomes" id="UP000008207"/>
    </source>
</evidence>
<keyword evidence="6 7" id="KW-0408">Iron</keyword>
<keyword evidence="4 9" id="KW-0732">Signal</keyword>
<gene>
    <name evidence="11" type="ordered locus">Mnod_4883</name>
</gene>
<evidence type="ECO:0000256" key="6">
    <source>
        <dbReference type="ARBA" id="ARBA00023004"/>
    </source>
</evidence>
<feature type="domain" description="Cytochrome c" evidence="10">
    <location>
        <begin position="76"/>
        <end position="210"/>
    </location>
</feature>
<feature type="signal peptide" evidence="9">
    <location>
        <begin position="1"/>
        <end position="27"/>
    </location>
</feature>
<keyword evidence="5 11" id="KW-0560">Oxidoreductase</keyword>
<evidence type="ECO:0000256" key="3">
    <source>
        <dbReference type="ARBA" id="ARBA00022723"/>
    </source>
</evidence>
<accession>B8IH50</accession>
<dbReference type="PROSITE" id="PS51007">
    <property type="entry name" value="CYTC"/>
    <property type="match status" value="2"/>
</dbReference>
<organism evidence="11 12">
    <name type="scientific">Methylobacterium nodulans (strain LMG 21967 / CNCM I-2342 / ORS 2060)</name>
    <dbReference type="NCBI Taxonomy" id="460265"/>
    <lineage>
        <taxon>Bacteria</taxon>
        <taxon>Pseudomonadati</taxon>
        <taxon>Pseudomonadota</taxon>
        <taxon>Alphaproteobacteria</taxon>
        <taxon>Hyphomicrobiales</taxon>
        <taxon>Methylobacteriaceae</taxon>
        <taxon>Methylobacterium</taxon>
    </lineage>
</organism>
<proteinExistence type="predicted"/>
<dbReference type="Pfam" id="PF03150">
    <property type="entry name" value="CCP_MauG"/>
    <property type="match status" value="1"/>
</dbReference>
<feature type="region of interest" description="Disordered" evidence="8">
    <location>
        <begin position="110"/>
        <end position="130"/>
    </location>
</feature>
<evidence type="ECO:0000256" key="1">
    <source>
        <dbReference type="ARBA" id="ARBA00004196"/>
    </source>
</evidence>
<dbReference type="AlphaFoldDB" id="B8IH50"/>
<dbReference type="InterPro" id="IPR036909">
    <property type="entry name" value="Cyt_c-like_dom_sf"/>
</dbReference>
<reference evidence="11 12" key="1">
    <citation type="submission" date="2009-01" db="EMBL/GenBank/DDBJ databases">
        <title>Complete sequence of chromosome of Methylobacterium nodulans ORS 2060.</title>
        <authorList>
            <consortium name="US DOE Joint Genome Institute"/>
            <person name="Lucas S."/>
            <person name="Copeland A."/>
            <person name="Lapidus A."/>
            <person name="Glavina del Rio T."/>
            <person name="Dalin E."/>
            <person name="Tice H."/>
            <person name="Bruce D."/>
            <person name="Goodwin L."/>
            <person name="Pitluck S."/>
            <person name="Sims D."/>
            <person name="Brettin T."/>
            <person name="Detter J.C."/>
            <person name="Han C."/>
            <person name="Larimer F."/>
            <person name="Land M."/>
            <person name="Hauser L."/>
            <person name="Kyrpides N."/>
            <person name="Ivanova N."/>
            <person name="Marx C.J."/>
            <person name="Richardson P."/>
        </authorList>
    </citation>
    <scope>NUCLEOTIDE SEQUENCE [LARGE SCALE GENOMIC DNA]</scope>
    <source>
        <strain evidence="12">LMG 21967 / CNCM I-2342 / ORS 2060</strain>
    </source>
</reference>
<evidence type="ECO:0000259" key="10">
    <source>
        <dbReference type="PROSITE" id="PS51007"/>
    </source>
</evidence>
<evidence type="ECO:0000256" key="8">
    <source>
        <dbReference type="SAM" id="MobiDB-lite"/>
    </source>
</evidence>
<evidence type="ECO:0000256" key="9">
    <source>
        <dbReference type="SAM" id="SignalP"/>
    </source>
</evidence>
<sequence>MRCTCSLRWAAFSLAAAIMVGVLPSGGQGPEVAADLRRAYSGPPENWPAPWIEAGVAFVELGARVLPPVPDRTGQRRAALGARLFHDPVLSADQHLACAGCHDPAHGWSIPAPKARGHRDRLGRRNPPGLQTAAARSQWGWDGRRQSLVWQVLAPLTDPDEMGNPSLEPILGRLAADAGYAARFTDAFPAAGLSADTLSAALLAYLAGLDRPTRFDRFAAGDLAALSDRAIAGLHLFRTKARCANCHFGPLLTDERFHNLKLSSFGEPAQDLGRFEVTGRPEDAGRFRTPSLRHLRDTAPYGHAGLFATLAGVVNLYDRGGGEVWARNAAEAARPLHADAARLSPLIRPLGLTRDEKAALVAFLRTL</sequence>
<protein>
    <submittedName>
        <fullName evidence="11">Di-heme cytochrome c peroxidase</fullName>
        <ecNumber evidence="11">1.11.1.5</ecNumber>
    </submittedName>
</protein>
<keyword evidence="11" id="KW-0575">Peroxidase</keyword>
<evidence type="ECO:0000256" key="7">
    <source>
        <dbReference type="PROSITE-ProRule" id="PRU00433"/>
    </source>
</evidence>
<dbReference type="InterPro" id="IPR051395">
    <property type="entry name" value="Cytochrome_c_Peroxidase/MauG"/>
</dbReference>
<feature type="compositionally biased region" description="Basic residues" evidence="8">
    <location>
        <begin position="115"/>
        <end position="124"/>
    </location>
</feature>
<dbReference type="SUPFAM" id="SSF46626">
    <property type="entry name" value="Cytochrome c"/>
    <property type="match status" value="2"/>
</dbReference>
<dbReference type="GO" id="GO:0020037">
    <property type="term" value="F:heme binding"/>
    <property type="evidence" value="ECO:0007669"/>
    <property type="project" value="InterPro"/>
</dbReference>
<dbReference type="EMBL" id="CP001349">
    <property type="protein sequence ID" value="ACL59742.1"/>
    <property type="molecule type" value="Genomic_DNA"/>
</dbReference>
<feature type="chain" id="PRO_5002871844" evidence="9">
    <location>
        <begin position="28"/>
        <end position="367"/>
    </location>
</feature>
<dbReference type="EC" id="1.11.1.5" evidence="11"/>
<dbReference type="InterPro" id="IPR004852">
    <property type="entry name" value="Di-haem_cyt_c_peroxidsae"/>
</dbReference>
<dbReference type="GO" id="GO:0004130">
    <property type="term" value="F:cytochrome-c peroxidase activity"/>
    <property type="evidence" value="ECO:0007669"/>
    <property type="project" value="UniProtKB-EC"/>
</dbReference>
<dbReference type="PANTHER" id="PTHR30600:SF10">
    <property type="entry name" value="BLL6722 PROTEIN"/>
    <property type="match status" value="1"/>
</dbReference>
<dbReference type="eggNOG" id="COG1858">
    <property type="taxonomic scope" value="Bacteria"/>
</dbReference>
<dbReference type="GO" id="GO:0046872">
    <property type="term" value="F:metal ion binding"/>
    <property type="evidence" value="ECO:0007669"/>
    <property type="project" value="UniProtKB-KW"/>
</dbReference>
<evidence type="ECO:0000256" key="2">
    <source>
        <dbReference type="ARBA" id="ARBA00022617"/>
    </source>
</evidence>
<dbReference type="PANTHER" id="PTHR30600">
    <property type="entry name" value="CYTOCHROME C PEROXIDASE-RELATED"/>
    <property type="match status" value="1"/>
</dbReference>
<keyword evidence="2 7" id="KW-0349">Heme</keyword>
<evidence type="ECO:0000256" key="4">
    <source>
        <dbReference type="ARBA" id="ARBA00022729"/>
    </source>
</evidence>
<name>B8IH50_METNO</name>
<dbReference type="Proteomes" id="UP000008207">
    <property type="component" value="Chromosome"/>
</dbReference>
<keyword evidence="3 7" id="KW-0479">Metal-binding</keyword>
<evidence type="ECO:0000256" key="5">
    <source>
        <dbReference type="ARBA" id="ARBA00023002"/>
    </source>
</evidence>
<dbReference type="HOGENOM" id="CLU_034652_3_2_5"/>
<dbReference type="STRING" id="460265.Mnod_4883"/>
<dbReference type="InterPro" id="IPR009056">
    <property type="entry name" value="Cyt_c-like_dom"/>
</dbReference>